<feature type="coiled-coil region" evidence="1">
    <location>
        <begin position="284"/>
        <end position="318"/>
    </location>
</feature>
<dbReference type="SMART" id="SM00271">
    <property type="entry name" value="DnaJ"/>
    <property type="match status" value="1"/>
</dbReference>
<organism evidence="4 5">
    <name type="scientific">Babesia caballi</name>
    <dbReference type="NCBI Taxonomy" id="5871"/>
    <lineage>
        <taxon>Eukaryota</taxon>
        <taxon>Sar</taxon>
        <taxon>Alveolata</taxon>
        <taxon>Apicomplexa</taxon>
        <taxon>Aconoidasida</taxon>
        <taxon>Piroplasmida</taxon>
        <taxon>Babesiidae</taxon>
        <taxon>Babesia</taxon>
    </lineage>
</organism>
<dbReference type="SUPFAM" id="SSF46565">
    <property type="entry name" value="Chaperone J-domain"/>
    <property type="match status" value="1"/>
</dbReference>
<dbReference type="CDD" id="cd06257">
    <property type="entry name" value="DnaJ"/>
    <property type="match status" value="1"/>
</dbReference>
<accession>A0AAV4LPM4</accession>
<feature type="region of interest" description="Disordered" evidence="2">
    <location>
        <begin position="177"/>
        <end position="251"/>
    </location>
</feature>
<comment type="caution">
    <text evidence="4">The sequence shown here is derived from an EMBL/GenBank/DDBJ whole genome shotgun (WGS) entry which is preliminary data.</text>
</comment>
<evidence type="ECO:0000259" key="3">
    <source>
        <dbReference type="PROSITE" id="PS50076"/>
    </source>
</evidence>
<dbReference type="GeneID" id="94192262"/>
<dbReference type="InterPro" id="IPR052758">
    <property type="entry name" value="SRC_co-chaperone"/>
</dbReference>
<sequence>MKSDSRSTNNRSRLPHSGRYRQMHEADQHGYIDYGVERLHEYLKDLRRDAQVDVGNGQPPHSEPKRNFGANTRPVTAADNQWKRMMRLHATVPDSTFTERGASHAKTGKVHTPADRGADYTLYESTLEEMFRTEQQFRHNPSPSEHAFNLRRESQTSTDDEDPLIIEPELQYMISFDSNSSVTRRNRPQGHRNNAKPDDMESATSSIDHSTSTHKRNYGKDFFFDADLYGTEPPATEPSPPDSGSSTEDDGYRDLAASLRNIADQIELVGESRGAADRNQDKICEALANQLQLKTEEAAQLRSQIAAQEMEKRIMAERLSAMEAKIQAMKDSSQRTTTPREASKPTEEAATDVTATETLPPSIIDSTDLDLNTRAYIKTLRTNLYVSMEESSSAAFQADLYRDLRSMPDIAHCKEIVDFINQSIQSDAEVLHTRLRHSAMRHGIHQTIVEEHLSPFTNRYPYPPEFEQAVMEELEASHPMRRFSMDPSHKRDTCREKMGIVLNRLVLLAVLKYSHINNLYNYLFTALYHDNFRVVDLLKEAVTHKFLDFQMAPAYSKSVRHPIMWAFGDACNATQAYRYMRMLEFNFSTFPIDPHDGENLWHRVVKGDAVAVAQALKLYMLNAEFLRSPNQRGDTPLDIACGSVRRELLSLIVVELAAKGSECYRAGDYEGALKLYSEAIDKQVEALNIDSSDGTPPRDVNLGKLFYNKARSFMHLDRWTETVESCELCIDHIPSYTNAYVACIQAYEKLLDWPNAAKTCYLMRENCGVVDDQKLEMLRSQIGATMFQILGLPNSASPREIKQAFNLLCKQWHPDKIGLEPANADIKRRAMNQFNRLYEAREKLLDDETRMLEQARPETRYQQPEPILGSSRKTSEAGDAAPSTVGPSKAPLSEVKGDSTVYGDKDYHLLQTAMDRLQQQIDGMHAVA</sequence>
<evidence type="ECO:0000256" key="2">
    <source>
        <dbReference type="SAM" id="MobiDB-lite"/>
    </source>
</evidence>
<feature type="region of interest" description="Disordered" evidence="2">
    <location>
        <begin position="52"/>
        <end position="72"/>
    </location>
</feature>
<evidence type="ECO:0000313" key="5">
    <source>
        <dbReference type="Proteomes" id="UP001497744"/>
    </source>
</evidence>
<dbReference type="PANTHER" id="PTHR44200">
    <property type="entry name" value="DNAJ HOMOLOG SUBFAMILY C MEMBER 7"/>
    <property type="match status" value="1"/>
</dbReference>
<dbReference type="InterPro" id="IPR019734">
    <property type="entry name" value="TPR_rpt"/>
</dbReference>
<dbReference type="EMBL" id="BPLF01000001">
    <property type="protein sequence ID" value="GIX60779.1"/>
    <property type="molecule type" value="Genomic_DNA"/>
</dbReference>
<dbReference type="Proteomes" id="UP001497744">
    <property type="component" value="Unassembled WGS sequence"/>
</dbReference>
<evidence type="ECO:0000256" key="1">
    <source>
        <dbReference type="SAM" id="Coils"/>
    </source>
</evidence>
<feature type="compositionally biased region" description="Polar residues" evidence="2">
    <location>
        <begin position="330"/>
        <end position="340"/>
    </location>
</feature>
<dbReference type="Gene3D" id="1.10.287.110">
    <property type="entry name" value="DnaJ domain"/>
    <property type="match status" value="1"/>
</dbReference>
<dbReference type="InterPro" id="IPR011990">
    <property type="entry name" value="TPR-like_helical_dom_sf"/>
</dbReference>
<feature type="compositionally biased region" description="Polar residues" evidence="2">
    <location>
        <begin position="1"/>
        <end position="12"/>
    </location>
</feature>
<proteinExistence type="predicted"/>
<feature type="region of interest" description="Disordered" evidence="2">
    <location>
        <begin position="853"/>
        <end position="898"/>
    </location>
</feature>
<feature type="region of interest" description="Disordered" evidence="2">
    <location>
        <begin position="98"/>
        <end position="117"/>
    </location>
</feature>
<name>A0AAV4LPM4_BABCB</name>
<dbReference type="AlphaFoldDB" id="A0AAV4LPM4"/>
<protein>
    <submittedName>
        <fullName evidence="4">DnaJ domain containing protein, putative</fullName>
    </submittedName>
</protein>
<gene>
    <name evidence="4" type="ORF">BcabD6B2_02140</name>
</gene>
<evidence type="ECO:0000313" key="4">
    <source>
        <dbReference type="EMBL" id="GIX60779.1"/>
    </source>
</evidence>
<keyword evidence="1" id="KW-0175">Coiled coil</keyword>
<dbReference type="RefSeq" id="XP_067712850.1">
    <property type="nucleotide sequence ID" value="XM_067856749.1"/>
</dbReference>
<dbReference type="SUPFAM" id="SSF48452">
    <property type="entry name" value="TPR-like"/>
    <property type="match status" value="1"/>
</dbReference>
<feature type="domain" description="J" evidence="3">
    <location>
        <begin position="785"/>
        <end position="865"/>
    </location>
</feature>
<feature type="region of interest" description="Disordered" evidence="2">
    <location>
        <begin position="327"/>
        <end position="354"/>
    </location>
</feature>
<keyword evidence="5" id="KW-1185">Reference proteome</keyword>
<feature type="region of interest" description="Disordered" evidence="2">
    <location>
        <begin position="1"/>
        <end position="28"/>
    </location>
</feature>
<feature type="region of interest" description="Disordered" evidence="2">
    <location>
        <begin position="134"/>
        <end position="164"/>
    </location>
</feature>
<feature type="compositionally biased region" description="Basic residues" evidence="2">
    <location>
        <begin position="184"/>
        <end position="194"/>
    </location>
</feature>
<dbReference type="PROSITE" id="PS50076">
    <property type="entry name" value="DNAJ_2"/>
    <property type="match status" value="1"/>
</dbReference>
<dbReference type="PANTHER" id="PTHR44200:SF1">
    <property type="entry name" value="DNAJ HOMOLOG SUBFAMILY C MEMBER 7"/>
    <property type="match status" value="1"/>
</dbReference>
<dbReference type="InterPro" id="IPR001623">
    <property type="entry name" value="DnaJ_domain"/>
</dbReference>
<dbReference type="InterPro" id="IPR036869">
    <property type="entry name" value="J_dom_sf"/>
</dbReference>
<reference evidence="4 5" key="1">
    <citation type="submission" date="2021-06" db="EMBL/GenBank/DDBJ databases">
        <title>Genome sequence of Babesia caballi.</title>
        <authorList>
            <person name="Yamagishi J."/>
            <person name="Kidaka T."/>
            <person name="Ochi A."/>
        </authorList>
    </citation>
    <scope>NUCLEOTIDE SEQUENCE [LARGE SCALE GENOMIC DNA]</scope>
    <source>
        <strain evidence="4">USDA-D6B2</strain>
    </source>
</reference>
<dbReference type="Pfam" id="PF00226">
    <property type="entry name" value="DnaJ"/>
    <property type="match status" value="1"/>
</dbReference>
<dbReference type="SMART" id="SM00028">
    <property type="entry name" value="TPR"/>
    <property type="match status" value="2"/>
</dbReference>
<dbReference type="Gene3D" id="1.25.40.10">
    <property type="entry name" value="Tetratricopeptide repeat domain"/>
    <property type="match status" value="1"/>
</dbReference>
<dbReference type="PRINTS" id="PR00625">
    <property type="entry name" value="JDOMAIN"/>
</dbReference>